<evidence type="ECO:0000313" key="12">
    <source>
        <dbReference type="EMBL" id="MCQ5342116.1"/>
    </source>
</evidence>
<evidence type="ECO:0000256" key="8">
    <source>
        <dbReference type="ARBA" id="ARBA00022840"/>
    </source>
</evidence>
<dbReference type="EC" id="2.7.4.9" evidence="2 10"/>
<name>A0ABT1SQH6_9FIRM</name>
<comment type="similarity">
    <text evidence="1 10">Belongs to the thymidylate kinase family.</text>
</comment>
<dbReference type="Gene3D" id="3.40.50.300">
    <property type="entry name" value="P-loop containing nucleotide triphosphate hydrolases"/>
    <property type="match status" value="1"/>
</dbReference>
<evidence type="ECO:0000256" key="6">
    <source>
        <dbReference type="ARBA" id="ARBA00022741"/>
    </source>
</evidence>
<evidence type="ECO:0000259" key="11">
    <source>
        <dbReference type="Pfam" id="PF02223"/>
    </source>
</evidence>
<dbReference type="InterPro" id="IPR039430">
    <property type="entry name" value="Thymidylate_kin-like_dom"/>
</dbReference>
<keyword evidence="6 10" id="KW-0547">Nucleotide-binding</keyword>
<dbReference type="PANTHER" id="PTHR10344:SF4">
    <property type="entry name" value="UMP-CMP KINASE 2, MITOCHONDRIAL"/>
    <property type="match status" value="1"/>
</dbReference>
<dbReference type="Pfam" id="PF02223">
    <property type="entry name" value="Thymidylate_kin"/>
    <property type="match status" value="1"/>
</dbReference>
<dbReference type="PANTHER" id="PTHR10344">
    <property type="entry name" value="THYMIDYLATE KINASE"/>
    <property type="match status" value="1"/>
</dbReference>
<comment type="catalytic activity">
    <reaction evidence="9 10">
        <text>dTMP + ATP = dTDP + ADP</text>
        <dbReference type="Rhea" id="RHEA:13517"/>
        <dbReference type="ChEBI" id="CHEBI:30616"/>
        <dbReference type="ChEBI" id="CHEBI:58369"/>
        <dbReference type="ChEBI" id="CHEBI:63528"/>
        <dbReference type="ChEBI" id="CHEBI:456216"/>
        <dbReference type="EC" id="2.7.4.9"/>
    </reaction>
</comment>
<keyword evidence="13" id="KW-1185">Reference proteome</keyword>
<dbReference type="RefSeq" id="WP_062411381.1">
    <property type="nucleotide sequence ID" value="NZ_JAJCIO010000018.1"/>
</dbReference>
<evidence type="ECO:0000256" key="10">
    <source>
        <dbReference type="HAMAP-Rule" id="MF_00165"/>
    </source>
</evidence>
<evidence type="ECO:0000256" key="5">
    <source>
        <dbReference type="ARBA" id="ARBA00022727"/>
    </source>
</evidence>
<dbReference type="Proteomes" id="UP001206692">
    <property type="component" value="Unassembled WGS sequence"/>
</dbReference>
<keyword evidence="5 10" id="KW-0545">Nucleotide biosynthesis</keyword>
<reference evidence="12 13" key="1">
    <citation type="submission" date="2022-06" db="EMBL/GenBank/DDBJ databases">
        <title>Isolation of gut microbiota from human fecal samples.</title>
        <authorList>
            <person name="Pamer E.G."/>
            <person name="Barat B."/>
            <person name="Waligurski E."/>
            <person name="Medina S."/>
            <person name="Paddock L."/>
            <person name="Mostad J."/>
        </authorList>
    </citation>
    <scope>NUCLEOTIDE SEQUENCE [LARGE SCALE GENOMIC DNA]</scope>
    <source>
        <strain evidence="12 13">DFI.1.1</strain>
    </source>
</reference>
<evidence type="ECO:0000256" key="9">
    <source>
        <dbReference type="ARBA" id="ARBA00048743"/>
    </source>
</evidence>
<gene>
    <name evidence="10" type="primary">tmk</name>
    <name evidence="12" type="ORF">NE675_03580</name>
</gene>
<dbReference type="EMBL" id="JANGEW010000004">
    <property type="protein sequence ID" value="MCQ5342116.1"/>
    <property type="molecule type" value="Genomic_DNA"/>
</dbReference>
<keyword evidence="8 10" id="KW-0067">ATP-binding</keyword>
<comment type="caution">
    <text evidence="10">Lacks conserved residue(s) required for the propagation of feature annotation.</text>
</comment>
<dbReference type="HAMAP" id="MF_00165">
    <property type="entry name" value="Thymidylate_kinase"/>
    <property type="match status" value="1"/>
</dbReference>
<accession>A0ABT1SQH6</accession>
<dbReference type="InterPro" id="IPR018094">
    <property type="entry name" value="Thymidylate_kinase"/>
</dbReference>
<proteinExistence type="inferred from homology"/>
<evidence type="ECO:0000256" key="2">
    <source>
        <dbReference type="ARBA" id="ARBA00012980"/>
    </source>
</evidence>
<dbReference type="InterPro" id="IPR027417">
    <property type="entry name" value="P-loop_NTPase"/>
</dbReference>
<dbReference type="GO" id="GO:0016301">
    <property type="term" value="F:kinase activity"/>
    <property type="evidence" value="ECO:0007669"/>
    <property type="project" value="UniProtKB-KW"/>
</dbReference>
<evidence type="ECO:0000256" key="3">
    <source>
        <dbReference type="ARBA" id="ARBA00017144"/>
    </source>
</evidence>
<keyword evidence="4 10" id="KW-0808">Transferase</keyword>
<comment type="function">
    <text evidence="10">Phosphorylation of dTMP to form dTDP in both de novo and salvage pathways of dTTP synthesis.</text>
</comment>
<evidence type="ECO:0000313" key="13">
    <source>
        <dbReference type="Proteomes" id="UP001206692"/>
    </source>
</evidence>
<evidence type="ECO:0000256" key="7">
    <source>
        <dbReference type="ARBA" id="ARBA00022777"/>
    </source>
</evidence>
<dbReference type="SUPFAM" id="SSF52540">
    <property type="entry name" value="P-loop containing nucleoside triphosphate hydrolases"/>
    <property type="match status" value="1"/>
</dbReference>
<evidence type="ECO:0000256" key="4">
    <source>
        <dbReference type="ARBA" id="ARBA00022679"/>
    </source>
</evidence>
<organism evidence="12 13">
    <name type="scientific">Megasphaera massiliensis</name>
    <dbReference type="NCBI Taxonomy" id="1232428"/>
    <lineage>
        <taxon>Bacteria</taxon>
        <taxon>Bacillati</taxon>
        <taxon>Bacillota</taxon>
        <taxon>Negativicutes</taxon>
        <taxon>Veillonellales</taxon>
        <taxon>Veillonellaceae</taxon>
        <taxon>Megasphaera</taxon>
    </lineage>
</organism>
<comment type="caution">
    <text evidence="12">The sequence shown here is derived from an EMBL/GenBank/DDBJ whole genome shotgun (WGS) entry which is preliminary data.</text>
</comment>
<dbReference type="CDD" id="cd01672">
    <property type="entry name" value="TMPK"/>
    <property type="match status" value="1"/>
</dbReference>
<feature type="domain" description="Thymidylate kinase-like" evidence="11">
    <location>
        <begin position="8"/>
        <end position="198"/>
    </location>
</feature>
<protein>
    <recommendedName>
        <fullName evidence="3 10">Thymidylate kinase</fullName>
        <ecNumber evidence="2 10">2.7.4.9</ecNumber>
    </recommendedName>
    <alternativeName>
        <fullName evidence="10">dTMP kinase</fullName>
    </alternativeName>
</protein>
<evidence type="ECO:0000256" key="1">
    <source>
        <dbReference type="ARBA" id="ARBA00009776"/>
    </source>
</evidence>
<keyword evidence="7 10" id="KW-0418">Kinase</keyword>
<sequence>MKGKLFIIEGGDGSGKATQTKLLAEHLKNDGYPVMAVSYPDYDSDSSALVKMYLRGDFGRDADAVNPYAASAFFAVDRFASYQMKWKAFYDQGGIVIADRYTTSNMLYQMIKIDDADLRKNYLDWLEDFEFRKMGLPEPDAVFLLDVPLAVTQGLMADRVGKTGGETGDIHEKNGQFLAKCHAAYDELAHRYEWKRIACAEGGQLRTIEAIHDDVYRRVLETGIQPVHQ</sequence>